<proteinExistence type="predicted"/>
<name>A0AAV5S301_MAUHU</name>
<comment type="caution">
    <text evidence="1">The sequence shown here is derived from an EMBL/GenBank/DDBJ whole genome shotgun (WGS) entry which is preliminary data.</text>
</comment>
<organism evidence="1 2">
    <name type="scientific">Maudiozyma humilis</name>
    <name type="common">Sour dough yeast</name>
    <name type="synonym">Kazachstania humilis</name>
    <dbReference type="NCBI Taxonomy" id="51915"/>
    <lineage>
        <taxon>Eukaryota</taxon>
        <taxon>Fungi</taxon>
        <taxon>Dikarya</taxon>
        <taxon>Ascomycota</taxon>
        <taxon>Saccharomycotina</taxon>
        <taxon>Saccharomycetes</taxon>
        <taxon>Saccharomycetales</taxon>
        <taxon>Saccharomycetaceae</taxon>
        <taxon>Maudiozyma</taxon>
    </lineage>
</organism>
<keyword evidence="2" id="KW-1185">Reference proteome</keyword>
<gene>
    <name evidence="1" type="ORF">DAKH74_036500</name>
</gene>
<dbReference type="Proteomes" id="UP001377567">
    <property type="component" value="Unassembled WGS sequence"/>
</dbReference>
<evidence type="ECO:0000313" key="1">
    <source>
        <dbReference type="EMBL" id="GMM57034.1"/>
    </source>
</evidence>
<reference evidence="1 2" key="1">
    <citation type="journal article" date="2023" name="Elife">
        <title>Identification of key yeast species and microbe-microbe interactions impacting larval growth of Drosophila in the wild.</title>
        <authorList>
            <person name="Mure A."/>
            <person name="Sugiura Y."/>
            <person name="Maeda R."/>
            <person name="Honda K."/>
            <person name="Sakurai N."/>
            <person name="Takahashi Y."/>
            <person name="Watada M."/>
            <person name="Katoh T."/>
            <person name="Gotoh A."/>
            <person name="Gotoh Y."/>
            <person name="Taniguchi I."/>
            <person name="Nakamura K."/>
            <person name="Hayashi T."/>
            <person name="Katayama T."/>
            <person name="Uemura T."/>
            <person name="Hattori Y."/>
        </authorList>
    </citation>
    <scope>NUCLEOTIDE SEQUENCE [LARGE SCALE GENOMIC DNA]</scope>
    <source>
        <strain evidence="1 2">KH-74</strain>
    </source>
</reference>
<protein>
    <submittedName>
        <fullName evidence="1">Uncharacterized protein</fullName>
    </submittedName>
</protein>
<accession>A0AAV5S301</accession>
<evidence type="ECO:0000313" key="2">
    <source>
        <dbReference type="Proteomes" id="UP001377567"/>
    </source>
</evidence>
<sequence length="74" mass="8009">MGTEASNSTPAQRNFAGQQKWAVLNKKLDMYQLACATGTLQLPCIQLVDVVHRKPAWNVQIGTSAAPTLRSAVL</sequence>
<dbReference type="AlphaFoldDB" id="A0AAV5S301"/>
<dbReference type="EMBL" id="BTGD01000011">
    <property type="protein sequence ID" value="GMM57034.1"/>
    <property type="molecule type" value="Genomic_DNA"/>
</dbReference>